<organism evidence="2 3">
    <name type="scientific">Actinoalloteichus fjordicus</name>
    <dbReference type="NCBI Taxonomy" id="1612552"/>
    <lineage>
        <taxon>Bacteria</taxon>
        <taxon>Bacillati</taxon>
        <taxon>Actinomycetota</taxon>
        <taxon>Actinomycetes</taxon>
        <taxon>Pseudonocardiales</taxon>
        <taxon>Pseudonocardiaceae</taxon>
        <taxon>Actinoalloteichus</taxon>
    </lineage>
</organism>
<evidence type="ECO:0000256" key="1">
    <source>
        <dbReference type="SAM" id="MobiDB-lite"/>
    </source>
</evidence>
<name>A0AAC9LGB6_9PSEU</name>
<evidence type="ECO:0000313" key="2">
    <source>
        <dbReference type="EMBL" id="APU16217.1"/>
    </source>
</evidence>
<protein>
    <submittedName>
        <fullName evidence="2">Uncharacterized protein</fullName>
    </submittedName>
</protein>
<accession>A0AAC9LGB6</accession>
<sequence length="81" mass="8953">MGTANRRRRRQRRWRTTATTPRGDAERQVRIAHALTLPAQLTGTTPAPVGASPTSLTRRLDDATNYLDRLLASTRAAAGER</sequence>
<proteinExistence type="predicted"/>
<evidence type="ECO:0000313" key="3">
    <source>
        <dbReference type="Proteomes" id="UP000185511"/>
    </source>
</evidence>
<dbReference type="RefSeq" id="WP_075741795.1">
    <property type="nucleotide sequence ID" value="NZ_CP016076.1"/>
</dbReference>
<dbReference type="Proteomes" id="UP000185511">
    <property type="component" value="Chromosome"/>
</dbReference>
<reference evidence="3" key="1">
    <citation type="submission" date="2016-06" db="EMBL/GenBank/DDBJ databases">
        <title>Complete genome sequence of Actinoalloteichus fjordicus DSM 46855 (=ADI127-17), type strain of the new species Actinoalloteichus fjordicus.</title>
        <authorList>
            <person name="Ruckert C."/>
            <person name="Nouioui I."/>
            <person name="Willmese J."/>
            <person name="van Wezel G."/>
            <person name="Klenk H.-P."/>
            <person name="Kalinowski J."/>
            <person name="Zotchev S.B."/>
        </authorList>
    </citation>
    <scope>NUCLEOTIDE SEQUENCE [LARGE SCALE GENOMIC DNA]</scope>
    <source>
        <strain evidence="3">ADI127-7</strain>
    </source>
</reference>
<dbReference type="EMBL" id="CP016076">
    <property type="protein sequence ID" value="APU16217.1"/>
    <property type="molecule type" value="Genomic_DNA"/>
</dbReference>
<feature type="compositionally biased region" description="Basic residues" evidence="1">
    <location>
        <begin position="1"/>
        <end position="15"/>
    </location>
</feature>
<gene>
    <name evidence="2" type="ORF">UA74_20960</name>
</gene>
<keyword evidence="3" id="KW-1185">Reference proteome</keyword>
<feature type="region of interest" description="Disordered" evidence="1">
    <location>
        <begin position="1"/>
        <end position="24"/>
    </location>
</feature>
<dbReference type="KEGG" id="acad:UA74_20960"/>
<dbReference type="AlphaFoldDB" id="A0AAC9LGB6"/>